<dbReference type="STRING" id="272942.RCAP_rcc01288"/>
<gene>
    <name evidence="1" type="ordered locus">RCAP_rcc01288</name>
</gene>
<dbReference type="GeneID" id="31490191"/>
<protein>
    <submittedName>
        <fullName evidence="1">Uncharacterized protein</fullName>
    </submittedName>
</protein>
<evidence type="ECO:0000313" key="2">
    <source>
        <dbReference type="Proteomes" id="UP000002361"/>
    </source>
</evidence>
<name>D5ASF2_RHOCB</name>
<dbReference type="HOGENOM" id="CLU_1155658_0_0_5"/>
<dbReference type="AlphaFoldDB" id="D5ASF2"/>
<evidence type="ECO:0000313" key="1">
    <source>
        <dbReference type="EMBL" id="ADE85043.1"/>
    </source>
</evidence>
<accession>D5ASF2</accession>
<reference evidence="1 2" key="2">
    <citation type="journal article" date="2010" name="J. Bacteriol.">
        <title>Complete genome sequence of the photosynthetic purple nonsulfur bacterium Rhodobacter capsulatus SB 1003.</title>
        <authorList>
            <person name="Strnad H."/>
            <person name="Lapidus A."/>
            <person name="Paces J."/>
            <person name="Ulbrich P."/>
            <person name="Vlcek C."/>
            <person name="Paces V."/>
            <person name="Haselkorn R."/>
        </authorList>
    </citation>
    <scope>NUCLEOTIDE SEQUENCE [LARGE SCALE GENOMIC DNA]</scope>
    <source>
        <strain evidence="2">ATCC BAA-309 / NBRC 16581 / SB1003</strain>
    </source>
</reference>
<keyword evidence="2" id="KW-1185">Reference proteome</keyword>
<proteinExistence type="predicted"/>
<reference key="1">
    <citation type="submission" date="2008-12" db="EMBL/GenBank/DDBJ databases">
        <title>Complete genome sequence of Rhodobacter capsulatus SB1003.</title>
        <authorList>
            <person name="Strnad H."/>
            <person name="Lapidus A."/>
            <person name="Vlcek C."/>
            <person name="Ulbrich P."/>
            <person name="Paces J."/>
            <person name="Maltsev N."/>
            <person name="Kumar V."/>
            <person name="Kogan Y."/>
            <person name="Milgram A."/>
            <person name="Rebrekov D."/>
            <person name="Mazur M."/>
            <person name="Cox R."/>
            <person name="Kyrpides N."/>
            <person name="Kolar M."/>
            <person name="Sachova J."/>
            <person name="Ridl J."/>
            <person name="Ivanova N."/>
            <person name="Kapatral V."/>
            <person name="Los T."/>
            <person name="Lykidis A."/>
            <person name="Mikhailova N."/>
            <person name="Reznik G."/>
            <person name="Vasieva O."/>
            <person name="Fonstein M."/>
            <person name="Paces V."/>
            <person name="Haselkorn R."/>
        </authorList>
    </citation>
    <scope>NUCLEOTIDE SEQUENCE</scope>
    <source>
        <strain>SB1003</strain>
    </source>
</reference>
<sequence length="240" mass="26722">MQMNHLAFARSPSLRVSLKRGLARQALSEAGAVPIDMARLIALASDFRPNRKALDRLGGRIGRLPGVVRVRLCPDPLRLVVVTRAPHGVVTCHAGVEQFREESLLYVRMEVGIEAGRVMFGFTALSYCLHAIERLVERTDLPLHQPLLPVLDAEACAGFADLMAGRELTEAEATFLPAQAEGVWVVSSDWMAFDTDWGLTCLEPRGIPMHSIRTFLAPEQMRPTLWLRWRDNPTCRMAQG</sequence>
<dbReference type="KEGG" id="rcp:RCAP_rcc01288"/>
<organism evidence="1 2">
    <name type="scientific">Rhodobacter capsulatus (strain ATCC BAA-309 / NBRC 16581 / SB1003)</name>
    <dbReference type="NCBI Taxonomy" id="272942"/>
    <lineage>
        <taxon>Bacteria</taxon>
        <taxon>Pseudomonadati</taxon>
        <taxon>Pseudomonadota</taxon>
        <taxon>Alphaproteobacteria</taxon>
        <taxon>Rhodobacterales</taxon>
        <taxon>Rhodobacter group</taxon>
        <taxon>Rhodobacter</taxon>
    </lineage>
</organism>
<dbReference type="Proteomes" id="UP000002361">
    <property type="component" value="Chromosome"/>
</dbReference>
<dbReference type="EMBL" id="CP001312">
    <property type="protein sequence ID" value="ADE85043.1"/>
    <property type="molecule type" value="Genomic_DNA"/>
</dbReference>
<dbReference type="OrthoDB" id="7690055at2"/>
<dbReference type="RefSeq" id="WP_013067022.1">
    <property type="nucleotide sequence ID" value="NC_014034.1"/>
</dbReference>